<gene>
    <name evidence="5" type="primary">tatC</name>
    <name evidence="7" type="ORF">SCD_n00597</name>
</gene>
<dbReference type="eggNOG" id="COG0805">
    <property type="taxonomic scope" value="Bacteria"/>
</dbReference>
<evidence type="ECO:0000256" key="4">
    <source>
        <dbReference type="ARBA" id="ARBA00023136"/>
    </source>
</evidence>
<feature type="region of interest" description="Disordered" evidence="6">
    <location>
        <begin position="244"/>
        <end position="272"/>
    </location>
</feature>
<evidence type="ECO:0000256" key="3">
    <source>
        <dbReference type="ARBA" id="ARBA00022989"/>
    </source>
</evidence>
<dbReference type="GO" id="GO:0043953">
    <property type="term" value="P:protein transport by the Tat complex"/>
    <property type="evidence" value="ECO:0007669"/>
    <property type="project" value="UniProtKB-UniRule"/>
</dbReference>
<keyword evidence="5" id="KW-0653">Protein transport</keyword>
<feature type="transmembrane region" description="Helical" evidence="5">
    <location>
        <begin position="193"/>
        <end position="211"/>
    </location>
</feature>
<name>S6AIS5_SULDS</name>
<dbReference type="HAMAP" id="MF_00902">
    <property type="entry name" value="TatC"/>
    <property type="match status" value="1"/>
</dbReference>
<evidence type="ECO:0000256" key="1">
    <source>
        <dbReference type="ARBA" id="ARBA00004141"/>
    </source>
</evidence>
<feature type="transmembrane region" description="Helical" evidence="5">
    <location>
        <begin position="158"/>
        <end position="181"/>
    </location>
</feature>
<sequence>MITPETSESFFSHLIELRSRLMRALIAVGLVFICLFPFASDLYALLAHPLLVVLPKGGQMIATDVTTPFFVPMKVAMMTAFMIALPYVLYQIWAFITPGLYAHERRLIAPLVAASTFLFLCGMAFAYFLVFPVVFGFVTSVAPQGVAVMTDINKYLDFVLTLFVAFGITFEVPVVVVVLVRMGMVSVEKLREIRPYVVVGAFVIGAIFTPPDVVSQIMLAVPLWLLYELGIVIASMMVKKAAEPEPGYQPLSDEEMERELDTIEQKQGETRD</sequence>
<keyword evidence="5" id="KW-1003">Cell membrane</keyword>
<keyword evidence="5" id="KW-0813">Transport</keyword>
<dbReference type="InterPro" id="IPR019820">
    <property type="entry name" value="Sec-indep_translocase_CS"/>
</dbReference>
<evidence type="ECO:0000256" key="2">
    <source>
        <dbReference type="ARBA" id="ARBA00022692"/>
    </source>
</evidence>
<comment type="subunit">
    <text evidence="5">The Tat system comprises two distinct complexes: a TatABC complex, containing multiple copies of TatA, TatB and TatC subunits, and a separate TatA complex, containing only TatA subunits. Substrates initially bind to the TatABC complex, which probably triggers association of the separate TatA complex to form the active translocon.</text>
</comment>
<dbReference type="GO" id="GO:0009977">
    <property type="term" value="F:proton motive force dependent protein transmembrane transporter activity"/>
    <property type="evidence" value="ECO:0007669"/>
    <property type="project" value="TreeGrafter"/>
</dbReference>
<comment type="subcellular location">
    <subcellularLocation>
        <location evidence="5">Cell membrane</location>
        <topology evidence="5">Multi-pass membrane protein</topology>
    </subcellularLocation>
    <subcellularLocation>
        <location evidence="1">Membrane</location>
        <topology evidence="1">Multi-pass membrane protein</topology>
    </subcellularLocation>
</comment>
<reference evidence="7 8" key="1">
    <citation type="journal article" date="2012" name="Appl. Environ. Microbiol.">
        <title>Draft genome sequence of a psychrotolerant sulfur-oxidizing bacterium, Sulfuricella denitrificans skB26, and proteomic insights into cold adaptation.</title>
        <authorList>
            <person name="Watanabe T."/>
            <person name="Kojima H."/>
            <person name="Fukui M."/>
        </authorList>
    </citation>
    <scope>NUCLEOTIDE SEQUENCE [LARGE SCALE GENOMIC DNA]</scope>
    <source>
        <strain evidence="8">skB26</strain>
    </source>
</reference>
<dbReference type="PANTHER" id="PTHR30371">
    <property type="entry name" value="SEC-INDEPENDENT PROTEIN TRANSLOCASE PROTEIN TATC"/>
    <property type="match status" value="1"/>
</dbReference>
<comment type="similarity">
    <text evidence="5">Belongs to the TatC family.</text>
</comment>
<feature type="transmembrane region" description="Helical" evidence="5">
    <location>
        <begin position="217"/>
        <end position="238"/>
    </location>
</feature>
<feature type="compositionally biased region" description="Basic and acidic residues" evidence="6">
    <location>
        <begin position="259"/>
        <end position="272"/>
    </location>
</feature>
<dbReference type="InterPro" id="IPR002033">
    <property type="entry name" value="TatC"/>
</dbReference>
<feature type="transmembrane region" description="Helical" evidence="5">
    <location>
        <begin position="108"/>
        <end position="138"/>
    </location>
</feature>
<dbReference type="GO" id="GO:0033281">
    <property type="term" value="C:TAT protein transport complex"/>
    <property type="evidence" value="ECO:0007669"/>
    <property type="project" value="UniProtKB-UniRule"/>
</dbReference>
<feature type="transmembrane region" description="Helical" evidence="5">
    <location>
        <begin position="21"/>
        <end position="46"/>
    </location>
</feature>
<evidence type="ECO:0000256" key="6">
    <source>
        <dbReference type="SAM" id="MobiDB-lite"/>
    </source>
</evidence>
<dbReference type="HOGENOM" id="CLU_031942_1_1_4"/>
<dbReference type="PANTHER" id="PTHR30371:SF0">
    <property type="entry name" value="SEC-INDEPENDENT PROTEIN TRANSLOCASE PROTEIN TATC, CHLOROPLASTIC-RELATED"/>
    <property type="match status" value="1"/>
</dbReference>
<dbReference type="PRINTS" id="PR01840">
    <property type="entry name" value="TATCFAMILY"/>
</dbReference>
<dbReference type="Proteomes" id="UP000015559">
    <property type="component" value="Chromosome"/>
</dbReference>
<protein>
    <recommendedName>
        <fullName evidence="5">Sec-independent protein translocase protein TatC</fullName>
    </recommendedName>
</protein>
<keyword evidence="5" id="KW-0811">Translocation</keyword>
<accession>S6AIS5</accession>
<dbReference type="PROSITE" id="PS01218">
    <property type="entry name" value="TATC"/>
    <property type="match status" value="1"/>
</dbReference>
<feature type="transmembrane region" description="Helical" evidence="5">
    <location>
        <begin position="75"/>
        <end position="96"/>
    </location>
</feature>
<keyword evidence="8" id="KW-1185">Reference proteome</keyword>
<evidence type="ECO:0000313" key="8">
    <source>
        <dbReference type="Proteomes" id="UP000015559"/>
    </source>
</evidence>
<dbReference type="GO" id="GO:0065002">
    <property type="term" value="P:intracellular protein transmembrane transport"/>
    <property type="evidence" value="ECO:0007669"/>
    <property type="project" value="TreeGrafter"/>
</dbReference>
<keyword evidence="4 5" id="KW-0472">Membrane</keyword>
<dbReference type="EMBL" id="AP013066">
    <property type="protein sequence ID" value="BAN34444.1"/>
    <property type="molecule type" value="Genomic_DNA"/>
</dbReference>
<dbReference type="STRING" id="1163617.SCD_n00597"/>
<dbReference type="KEGG" id="sdr:SCD_n00597"/>
<keyword evidence="3 5" id="KW-1133">Transmembrane helix</keyword>
<dbReference type="NCBIfam" id="TIGR00945">
    <property type="entry name" value="tatC"/>
    <property type="match status" value="1"/>
</dbReference>
<organism evidence="7 8">
    <name type="scientific">Sulfuricella denitrificans (strain DSM 22764 / NBRC 105220 / skB26)</name>
    <dbReference type="NCBI Taxonomy" id="1163617"/>
    <lineage>
        <taxon>Bacteria</taxon>
        <taxon>Pseudomonadati</taxon>
        <taxon>Pseudomonadota</taxon>
        <taxon>Betaproteobacteria</taxon>
        <taxon>Nitrosomonadales</taxon>
        <taxon>Sulfuricellaceae</taxon>
        <taxon>Sulfuricella</taxon>
    </lineage>
</organism>
<proteinExistence type="inferred from homology"/>
<dbReference type="Pfam" id="PF00902">
    <property type="entry name" value="TatC"/>
    <property type="match status" value="1"/>
</dbReference>
<comment type="function">
    <text evidence="5">Part of the twin-arginine translocation (Tat) system that transports large folded proteins containing a characteristic twin-arginine motif in their signal peptide across membranes. Together with TatB, TatC is part of a receptor directly interacting with Tat signal peptides.</text>
</comment>
<keyword evidence="2 5" id="KW-0812">Transmembrane</keyword>
<dbReference type="AlphaFoldDB" id="S6AIS5"/>
<evidence type="ECO:0000256" key="5">
    <source>
        <dbReference type="HAMAP-Rule" id="MF_00902"/>
    </source>
</evidence>
<evidence type="ECO:0000313" key="7">
    <source>
        <dbReference type="EMBL" id="BAN34444.1"/>
    </source>
</evidence>